<feature type="transmembrane region" description="Helical" evidence="1">
    <location>
        <begin position="64"/>
        <end position="86"/>
    </location>
</feature>
<sequence>MTGERTERPDDRLPSVLRFTTELVAWVATPWALASHSWLLAVLSVVVLIGLPTCLATPGDKAKVIIAVPGWVTILLVVLQLVAAVAGSWLAWPVWAAIAVSALAAATVVTEQPRWRWLARATEAG</sequence>
<keyword evidence="1" id="KW-1133">Transmembrane helix</keyword>
<accession>A0ABV5U6Q5</accession>
<name>A0ABV5U6Q5_9PSEU</name>
<protein>
    <recommendedName>
        <fullName evidence="4">SPW repeat-containing protein</fullName>
    </recommendedName>
</protein>
<keyword evidence="3" id="KW-1185">Reference proteome</keyword>
<reference evidence="2 3" key="1">
    <citation type="submission" date="2024-09" db="EMBL/GenBank/DDBJ databases">
        <authorList>
            <person name="Sun Q."/>
            <person name="Mori K."/>
        </authorList>
    </citation>
    <scope>NUCLEOTIDE SEQUENCE [LARGE SCALE GENOMIC DNA]</scope>
    <source>
        <strain evidence="2 3">JCM 13852</strain>
    </source>
</reference>
<organism evidence="2 3">
    <name type="scientific">Amycolatopsis plumensis</name>
    <dbReference type="NCBI Taxonomy" id="236508"/>
    <lineage>
        <taxon>Bacteria</taxon>
        <taxon>Bacillati</taxon>
        <taxon>Actinomycetota</taxon>
        <taxon>Actinomycetes</taxon>
        <taxon>Pseudonocardiales</taxon>
        <taxon>Pseudonocardiaceae</taxon>
        <taxon>Amycolatopsis</taxon>
    </lineage>
</organism>
<evidence type="ECO:0000313" key="2">
    <source>
        <dbReference type="EMBL" id="MFB9687088.1"/>
    </source>
</evidence>
<evidence type="ECO:0000256" key="1">
    <source>
        <dbReference type="SAM" id="Phobius"/>
    </source>
</evidence>
<proteinExistence type="predicted"/>
<keyword evidence="1" id="KW-0472">Membrane</keyword>
<dbReference type="Proteomes" id="UP001589535">
    <property type="component" value="Unassembled WGS sequence"/>
</dbReference>
<evidence type="ECO:0000313" key="3">
    <source>
        <dbReference type="Proteomes" id="UP001589535"/>
    </source>
</evidence>
<feature type="transmembrane region" description="Helical" evidence="1">
    <location>
        <begin position="92"/>
        <end position="110"/>
    </location>
</feature>
<evidence type="ECO:0008006" key="4">
    <source>
        <dbReference type="Google" id="ProtNLM"/>
    </source>
</evidence>
<dbReference type="EMBL" id="JBHMBK010000017">
    <property type="protein sequence ID" value="MFB9687088.1"/>
    <property type="molecule type" value="Genomic_DNA"/>
</dbReference>
<feature type="transmembrane region" description="Helical" evidence="1">
    <location>
        <begin position="38"/>
        <end position="57"/>
    </location>
</feature>
<dbReference type="RefSeq" id="WP_378197303.1">
    <property type="nucleotide sequence ID" value="NZ_JBHMBK010000017.1"/>
</dbReference>
<comment type="caution">
    <text evidence="2">The sequence shown here is derived from an EMBL/GenBank/DDBJ whole genome shotgun (WGS) entry which is preliminary data.</text>
</comment>
<gene>
    <name evidence="2" type="ORF">ACFFTO_23150</name>
</gene>
<keyword evidence="1" id="KW-0812">Transmembrane</keyword>